<comment type="caution">
    <text evidence="1">The sequence shown here is derived from an EMBL/GenBank/DDBJ whole genome shotgun (WGS) entry which is preliminary data.</text>
</comment>
<dbReference type="EMBL" id="JAENGY010000941">
    <property type="protein sequence ID" value="KAG6954477.1"/>
    <property type="molecule type" value="Genomic_DNA"/>
</dbReference>
<name>A0A8J5J2U9_9STRA</name>
<sequence length="211" mass="23469">ARQVIDVSFLNGLNRVCGLVDAFSNAIRGSHDDVTEYLLTLHPRRLFWGMKDACEAAVEMDNKDLVEKICALYRRDYRGESVFVKLAGFGSKNAVEFLYRNRHNDTELINKTFGKAARFGNTAVVEFLLDTGRDIFDKAMECAASSGYGKPATSIFLYNKKLASRKAGIRAFTQANDISVGKLLFENEYIPESRSEPPINSQTDASGVFAS</sequence>
<evidence type="ECO:0000313" key="2">
    <source>
        <dbReference type="Proteomes" id="UP000709295"/>
    </source>
</evidence>
<dbReference type="Proteomes" id="UP000709295">
    <property type="component" value="Unassembled WGS sequence"/>
</dbReference>
<proteinExistence type="predicted"/>
<keyword evidence="2" id="KW-1185">Reference proteome</keyword>
<evidence type="ECO:0000313" key="1">
    <source>
        <dbReference type="EMBL" id="KAG6954477.1"/>
    </source>
</evidence>
<dbReference type="AlphaFoldDB" id="A0A8J5J2U9"/>
<feature type="non-terminal residue" evidence="1">
    <location>
        <position position="1"/>
    </location>
</feature>
<protein>
    <submittedName>
        <fullName evidence="1">Uncharacterized protein</fullName>
    </submittedName>
</protein>
<accession>A0A8J5J2U9</accession>
<gene>
    <name evidence="1" type="ORF">JG688_00012322</name>
</gene>
<reference evidence="1" key="1">
    <citation type="submission" date="2021-01" db="EMBL/GenBank/DDBJ databases">
        <title>Phytophthora aleatoria, a newly-described species from Pinus radiata is distinct from Phytophthora cactorum isolates based on comparative genomics.</title>
        <authorList>
            <person name="Mcdougal R."/>
            <person name="Panda P."/>
            <person name="Williams N."/>
            <person name="Studholme D.J."/>
        </authorList>
    </citation>
    <scope>NUCLEOTIDE SEQUENCE</scope>
    <source>
        <strain evidence="1">NZFS 4037</strain>
    </source>
</reference>
<organism evidence="1 2">
    <name type="scientific">Phytophthora aleatoria</name>
    <dbReference type="NCBI Taxonomy" id="2496075"/>
    <lineage>
        <taxon>Eukaryota</taxon>
        <taxon>Sar</taxon>
        <taxon>Stramenopiles</taxon>
        <taxon>Oomycota</taxon>
        <taxon>Peronosporomycetes</taxon>
        <taxon>Peronosporales</taxon>
        <taxon>Peronosporaceae</taxon>
        <taxon>Phytophthora</taxon>
    </lineage>
</organism>